<sequence length="189" mass="20912">MASDSVPVPSEIAHLGFRTMNPERLVDFYRKFLGAKVVLVNDFISVLAWDQEHHRLAIINDPTAVPKDENASGLDHVALKFASVNDLVKVYRSGKEAGVKPFLCLNHGVSTSFYYKDPDGNHIEAMIEAYNNPEDVQKHMRGLDPMKVKAARLDPEDLLRRVDAGEDDAALRKAGFIGPPPVTPQHLGS</sequence>
<reference evidence="1 2" key="1">
    <citation type="submission" date="2015-06" db="EMBL/GenBank/DDBJ databases">
        <title>Survival trade-offs in plant roots during colonization by closely related pathogenic and mutualistic fungi.</title>
        <authorList>
            <person name="Hacquard S."/>
            <person name="Kracher B."/>
            <person name="Hiruma K."/>
            <person name="Weinman A."/>
            <person name="Muench P."/>
            <person name="Garrido Oter R."/>
            <person name="Ver Loren van Themaat E."/>
            <person name="Dallerey J.-F."/>
            <person name="Damm U."/>
            <person name="Henrissat B."/>
            <person name="Lespinet O."/>
            <person name="Thon M."/>
            <person name="Kemen E."/>
            <person name="McHardy A.C."/>
            <person name="Schulze-Lefert P."/>
            <person name="O'Connell R.J."/>
        </authorList>
    </citation>
    <scope>NUCLEOTIDE SEQUENCE [LARGE SCALE GENOMIC DNA]</scope>
    <source>
        <strain evidence="1 2">MAFF 238704</strain>
    </source>
</reference>
<protein>
    <submittedName>
        <fullName evidence="1">Biphenyl--diol-dioxygenase 2</fullName>
    </submittedName>
</protein>
<dbReference type="PROSITE" id="PS51819">
    <property type="entry name" value="VOC"/>
    <property type="match status" value="1"/>
</dbReference>
<dbReference type="SUPFAM" id="SSF54593">
    <property type="entry name" value="Glyoxalase/Bleomycin resistance protein/Dihydroxybiphenyl dioxygenase"/>
    <property type="match status" value="1"/>
</dbReference>
<evidence type="ECO:0000313" key="2">
    <source>
        <dbReference type="Proteomes" id="UP000076584"/>
    </source>
</evidence>
<dbReference type="PANTHER" id="PTHR43279:SF1">
    <property type="entry name" value="CATECHOL-2,3-DIOXYGENASE"/>
    <property type="match status" value="1"/>
</dbReference>
<dbReference type="GO" id="GO:0051213">
    <property type="term" value="F:dioxygenase activity"/>
    <property type="evidence" value="ECO:0007669"/>
    <property type="project" value="UniProtKB-KW"/>
</dbReference>
<accession>A0A166RR34</accession>
<proteinExistence type="predicted"/>
<dbReference type="AlphaFoldDB" id="A0A166RR34"/>
<keyword evidence="1" id="KW-0560">Oxidoreductase</keyword>
<dbReference type="Gene3D" id="3.10.180.10">
    <property type="entry name" value="2,3-Dihydroxybiphenyl 1,2-Dioxygenase, domain 1"/>
    <property type="match status" value="1"/>
</dbReference>
<dbReference type="InterPro" id="IPR037523">
    <property type="entry name" value="VOC_core"/>
</dbReference>
<dbReference type="Proteomes" id="UP000076584">
    <property type="component" value="Unassembled WGS sequence"/>
</dbReference>
<comment type="caution">
    <text evidence="1">The sequence shown here is derived from an EMBL/GenBank/DDBJ whole genome shotgun (WGS) entry which is preliminary data.</text>
</comment>
<dbReference type="InterPro" id="IPR004360">
    <property type="entry name" value="Glyas_Fos-R_dOase_dom"/>
</dbReference>
<keyword evidence="2" id="KW-1185">Reference proteome</keyword>
<dbReference type="PANTHER" id="PTHR43279">
    <property type="entry name" value="CATECHOL-2,3-DIOXYGENASE"/>
    <property type="match status" value="1"/>
</dbReference>
<dbReference type="OrthoDB" id="5371818at2759"/>
<dbReference type="Pfam" id="PF00903">
    <property type="entry name" value="Glyoxalase"/>
    <property type="match status" value="1"/>
</dbReference>
<evidence type="ECO:0000313" key="1">
    <source>
        <dbReference type="EMBL" id="KZL69611.1"/>
    </source>
</evidence>
<organism evidence="1 2">
    <name type="scientific">Colletotrichum incanum</name>
    <name type="common">Soybean anthracnose fungus</name>
    <dbReference type="NCBI Taxonomy" id="1573173"/>
    <lineage>
        <taxon>Eukaryota</taxon>
        <taxon>Fungi</taxon>
        <taxon>Dikarya</taxon>
        <taxon>Ascomycota</taxon>
        <taxon>Pezizomycotina</taxon>
        <taxon>Sordariomycetes</taxon>
        <taxon>Hypocreomycetidae</taxon>
        <taxon>Glomerellales</taxon>
        <taxon>Glomerellaceae</taxon>
        <taxon>Colletotrichum</taxon>
        <taxon>Colletotrichum spaethianum species complex</taxon>
    </lineage>
</organism>
<gene>
    <name evidence="1" type="ORF">CI238_00735</name>
</gene>
<dbReference type="EMBL" id="LFIW01002480">
    <property type="protein sequence ID" value="KZL69611.1"/>
    <property type="molecule type" value="Genomic_DNA"/>
</dbReference>
<name>A0A166RR34_COLIC</name>
<keyword evidence="1" id="KW-0223">Dioxygenase</keyword>
<dbReference type="InterPro" id="IPR029068">
    <property type="entry name" value="Glyas_Bleomycin-R_OHBP_Dase"/>
</dbReference>
<dbReference type="STRING" id="1573173.A0A166RR34"/>